<dbReference type="InParanoid" id="A0A6I8VYI2"/>
<evidence type="ECO:0000313" key="2">
    <source>
        <dbReference type="Proteomes" id="UP000001819"/>
    </source>
</evidence>
<reference evidence="3" key="1">
    <citation type="submission" date="2025-08" db="UniProtKB">
        <authorList>
            <consortium name="RefSeq"/>
        </authorList>
    </citation>
    <scope>IDENTIFICATION</scope>
    <source>
        <strain evidence="3">MV-25-SWS-2005</strain>
        <tissue evidence="3">Whole body</tissue>
    </source>
</reference>
<keyword evidence="2" id="KW-1185">Reference proteome</keyword>
<proteinExistence type="predicted"/>
<evidence type="ECO:0000313" key="3">
    <source>
        <dbReference type="RefSeq" id="XP_033236155.1"/>
    </source>
</evidence>
<sequence length="359" mass="40614">MVVVFIYKFIVSKFSALTMSTQNHFLIATKMGGVTTIIAVALLVTFGAQMAASESDVEVAASKESPQAPWYSGTSNQLSAWYFGASNRLMAWYCDASHQMLAWWEKTLKPLTLHSAERPIEQAPIVYCSQPLDTLKIFQQIGQQVLNQEQALNRIENALSVKEKFRSVALIGPPGVGKTLTATALRQYFPWQKNVQTYSWTTSVPDAEQKFLLQFANQLSDCGMNLLIIDDLQSHDHDVVPSNNKLLLERVATSNKIVLMVYIFTLKTDSYWAQFEELQRRLPKQMPLVNYRIFGRDDLKDCLKKELVVMQRELCPDEQTRILGKALDRLHYAGCKVLHPLILQEGSKINTSDASICSR</sequence>
<dbReference type="KEGG" id="dpo:117184096"/>
<dbReference type="InterPro" id="IPR027417">
    <property type="entry name" value="P-loop_NTPase"/>
</dbReference>
<accession>A0A6I8VYI2</accession>
<dbReference type="SMART" id="SM00382">
    <property type="entry name" value="AAA"/>
    <property type="match status" value="1"/>
</dbReference>
<organism evidence="2 3">
    <name type="scientific">Drosophila pseudoobscura pseudoobscura</name>
    <name type="common">Fruit fly</name>
    <dbReference type="NCBI Taxonomy" id="46245"/>
    <lineage>
        <taxon>Eukaryota</taxon>
        <taxon>Metazoa</taxon>
        <taxon>Ecdysozoa</taxon>
        <taxon>Arthropoda</taxon>
        <taxon>Hexapoda</taxon>
        <taxon>Insecta</taxon>
        <taxon>Pterygota</taxon>
        <taxon>Neoptera</taxon>
        <taxon>Endopterygota</taxon>
        <taxon>Diptera</taxon>
        <taxon>Brachycera</taxon>
        <taxon>Muscomorpha</taxon>
        <taxon>Ephydroidea</taxon>
        <taxon>Drosophilidae</taxon>
        <taxon>Drosophila</taxon>
        <taxon>Sophophora</taxon>
    </lineage>
</organism>
<name>A0A6I8VYI2_DROPS</name>
<dbReference type="SUPFAM" id="SSF52540">
    <property type="entry name" value="P-loop containing nucleoside triphosphate hydrolases"/>
    <property type="match status" value="1"/>
</dbReference>
<dbReference type="InterPro" id="IPR003593">
    <property type="entry name" value="AAA+_ATPase"/>
</dbReference>
<protein>
    <recommendedName>
        <fullName evidence="1">AAA+ ATPase domain-containing protein</fullName>
    </recommendedName>
</protein>
<evidence type="ECO:0000259" key="1">
    <source>
        <dbReference type="SMART" id="SM00382"/>
    </source>
</evidence>
<gene>
    <name evidence="3" type="primary">LOC117184096</name>
</gene>
<dbReference type="AlphaFoldDB" id="A0A6I8VYI2"/>
<dbReference type="Proteomes" id="UP000001819">
    <property type="component" value="Chromosome 4"/>
</dbReference>
<feature type="domain" description="AAA+ ATPase" evidence="1">
    <location>
        <begin position="164"/>
        <end position="292"/>
    </location>
</feature>
<dbReference type="RefSeq" id="XP_033236155.1">
    <property type="nucleotide sequence ID" value="XM_033380264.1"/>
</dbReference>
<dbReference type="Gene3D" id="3.40.50.300">
    <property type="entry name" value="P-loop containing nucleotide triphosphate hydrolases"/>
    <property type="match status" value="1"/>
</dbReference>